<dbReference type="GeneID" id="68114764"/>
<organism evidence="3 4">
    <name type="scientific">Naegleria fowleri</name>
    <name type="common">Brain eating amoeba</name>
    <dbReference type="NCBI Taxonomy" id="5763"/>
    <lineage>
        <taxon>Eukaryota</taxon>
        <taxon>Discoba</taxon>
        <taxon>Heterolobosea</taxon>
        <taxon>Tetramitia</taxon>
        <taxon>Eutetramitia</taxon>
        <taxon>Vahlkampfiidae</taxon>
        <taxon>Naegleria</taxon>
    </lineage>
</organism>
<feature type="compositionally biased region" description="Low complexity" evidence="2">
    <location>
        <begin position="14"/>
        <end position="23"/>
    </location>
</feature>
<evidence type="ECO:0000313" key="3">
    <source>
        <dbReference type="EMBL" id="KAF0984369.1"/>
    </source>
</evidence>
<dbReference type="InterPro" id="IPR051709">
    <property type="entry name" value="Ub-ligase/GTPase-reg"/>
</dbReference>
<accession>A0A6A5CGE7</accession>
<dbReference type="VEuPathDB" id="AmoebaDB:NF0002000"/>
<dbReference type="PANTHER" id="PTHR45622">
    <property type="entry name" value="UBIQUITIN-PROTEIN LIGASE E3A-RELATED"/>
    <property type="match status" value="1"/>
</dbReference>
<feature type="compositionally biased region" description="Basic and acidic residues" evidence="2">
    <location>
        <begin position="36"/>
        <end position="54"/>
    </location>
</feature>
<evidence type="ECO:0000313" key="4">
    <source>
        <dbReference type="Proteomes" id="UP000444721"/>
    </source>
</evidence>
<proteinExistence type="predicted"/>
<dbReference type="InterPro" id="IPR009091">
    <property type="entry name" value="RCC1/BLIP-II"/>
</dbReference>
<dbReference type="OrthoDB" id="10256179at2759"/>
<feature type="region of interest" description="Disordered" evidence="2">
    <location>
        <begin position="1"/>
        <end position="54"/>
    </location>
</feature>
<dbReference type="Gene3D" id="2.130.10.30">
    <property type="entry name" value="Regulator of chromosome condensation 1/beta-lactamase-inhibitor protein II"/>
    <property type="match status" value="1"/>
</dbReference>
<dbReference type="PANTHER" id="PTHR45622:SF58">
    <property type="entry name" value="REGULATOR OF CHROMOSOME CONDENSATION DOMAIN-CONTAINING PROTEIN"/>
    <property type="match status" value="1"/>
</dbReference>
<dbReference type="AlphaFoldDB" id="A0A6A5CGE7"/>
<evidence type="ECO:0000256" key="1">
    <source>
        <dbReference type="ARBA" id="ARBA00022737"/>
    </source>
</evidence>
<dbReference type="VEuPathDB" id="AmoebaDB:NfTy_003830"/>
<keyword evidence="4" id="KW-1185">Reference proteome</keyword>
<name>A0A6A5CGE7_NAEFO</name>
<dbReference type="Proteomes" id="UP000444721">
    <property type="component" value="Unassembled WGS sequence"/>
</dbReference>
<gene>
    <name evidence="3" type="ORF">FDP41_007546</name>
</gene>
<dbReference type="VEuPathDB" id="AmoebaDB:FDP41_007546"/>
<protein>
    <submittedName>
        <fullName evidence="3">Uncharacterized protein</fullName>
    </submittedName>
</protein>
<dbReference type="EMBL" id="VFQX01000003">
    <property type="protein sequence ID" value="KAF0984369.1"/>
    <property type="molecule type" value="Genomic_DNA"/>
</dbReference>
<keyword evidence="1" id="KW-0677">Repeat</keyword>
<evidence type="ECO:0000256" key="2">
    <source>
        <dbReference type="SAM" id="MobiDB-lite"/>
    </source>
</evidence>
<dbReference type="SUPFAM" id="SSF50985">
    <property type="entry name" value="RCC1/BLIP-II"/>
    <property type="match status" value="1"/>
</dbReference>
<dbReference type="RefSeq" id="XP_044569082.1">
    <property type="nucleotide sequence ID" value="XM_044711303.1"/>
</dbReference>
<comment type="caution">
    <text evidence="3">The sequence shown here is derived from an EMBL/GenBank/DDBJ whole genome shotgun (WGS) entry which is preliminary data.</text>
</comment>
<reference evidence="3 4" key="1">
    <citation type="journal article" date="2019" name="Sci. Rep.">
        <title>Nanopore sequencing improves the draft genome of the human pathogenic amoeba Naegleria fowleri.</title>
        <authorList>
            <person name="Liechti N."/>
            <person name="Schurch N."/>
            <person name="Bruggmann R."/>
            <person name="Wittwer M."/>
        </authorList>
    </citation>
    <scope>NUCLEOTIDE SEQUENCE [LARGE SCALE GENOMIC DNA]</scope>
    <source>
        <strain evidence="3 4">ATCC 30894</strain>
    </source>
</reference>
<sequence>MPSSPIQKLGKVCSSSSSSARSSEAQNQVVIEEEDENHHDQEEERNDRPSHHEPHEYIIISSQTEEYEEEIEVVEPEVMVMDSSQSSEQHCRNLHAVSSPNSTILPISEESDMNPNNFNFENNMYHILYFCNTHHSKKVGSATEDTTINSLNPPFKKLNFKILLDHCMIRKMYCSSYVLIENSKGDIYECTPMTNSDIGTEFSQKLKKITFPFLPSVTSEGRGVLRYYISENNEIWSFNGSSKFNKEPIEKMPKIERIFVGYGHSALLSEKGIFLKSANSPQFAFFDIGLLGENELIEDIQFGLQHFVIYKSTLGNTNRGKLVLCGNNELGQLGIEPRYIKTDKPVVIDWNKGRVKKIDCLNCTCVLTESGELFVTGENAHGELSVGDTINRFGFVKANTPSPLIDFTCGKHIMVALSTLHELFVCGDNKWMKLSIHGTGCPEKITEFVKINLPRGFIMNNISCKDDCIMLYSSSYHYENSVLQKKKPILRQFPHDHVSSLGYSIFLPALEKIAPKLFRLISGSSFVSLSSMSANEKRVLVLVIHSVLYDRQDDLYFVESMNDLVTALYILSLIQDELQDIVYFLICSIQKRISAWNILSLLDSICIYLEKLRHFLQLPQASNFIQQKYLKDLREYCLDCIKCNEDNENFDKTKLQKYLPNLWQRKTKNKIHVMPPIKCMSLRDALVSLFYNPIQADVEVFLTLSRTLKLHKTVMFSGMTKLQKILESSDPSIMEASCTESAMPNLFFFLIFEPLKKSLDSSNTEENEFGILCEIILKYCYGIFERQNIKDHMVIPLLSMVNYLGMELLIRELCDIFALTMTVENFLQRALWFTKEMHGRSGESNTVTATQLGEVIINFGSEHAKQILNEYREEDWEEVSAVLLVKMFKRSKK</sequence>